<organism evidence="15 16">
    <name type="scientific">Proteiniclasticum ruminis</name>
    <dbReference type="NCBI Taxonomy" id="398199"/>
    <lineage>
        <taxon>Bacteria</taxon>
        <taxon>Bacillati</taxon>
        <taxon>Bacillota</taxon>
        <taxon>Clostridia</taxon>
        <taxon>Eubacteriales</taxon>
        <taxon>Clostridiaceae</taxon>
        <taxon>Proteiniclasticum</taxon>
    </lineage>
</organism>
<dbReference type="InterPro" id="IPR003593">
    <property type="entry name" value="AAA+_ATPase"/>
</dbReference>
<dbReference type="PANTHER" id="PTHR15184">
    <property type="entry name" value="ATP SYNTHASE"/>
    <property type="match status" value="1"/>
</dbReference>
<dbReference type="RefSeq" id="WP_074912158.1">
    <property type="nucleotide sequence ID" value="NZ_FOVK01000006.1"/>
</dbReference>
<comment type="similarity">
    <text evidence="10">Belongs to the ATPase alpha/beta chains family. T3SS ATPase subfamily.</text>
</comment>
<dbReference type="CDD" id="cd18117">
    <property type="entry name" value="ATP-synt_flagellum-secretory_path_III_N"/>
    <property type="match status" value="1"/>
</dbReference>
<dbReference type="InterPro" id="IPR040627">
    <property type="entry name" value="T3SS_ATPase_C"/>
</dbReference>
<reference evidence="15 16" key="1">
    <citation type="submission" date="2016-10" db="EMBL/GenBank/DDBJ databases">
        <authorList>
            <person name="de Groot N.N."/>
        </authorList>
    </citation>
    <scope>NUCLEOTIDE SEQUENCE [LARGE SCALE GENOMIC DNA]</scope>
    <source>
        <strain evidence="15 16">ML2</strain>
    </source>
</reference>
<keyword evidence="5" id="KW-0067">ATP-binding</keyword>
<evidence type="ECO:0000259" key="14">
    <source>
        <dbReference type="SMART" id="SM00382"/>
    </source>
</evidence>
<comment type="catalytic activity">
    <reaction evidence="13">
        <text>ATP + H2O + cellular proteinSide 1 = ADP + phosphate + cellular proteinSide 2.</text>
        <dbReference type="EC" id="7.4.2.8"/>
    </reaction>
</comment>
<dbReference type="InterPro" id="IPR022425">
    <property type="entry name" value="FliI_clade2"/>
</dbReference>
<dbReference type="Pfam" id="PF02874">
    <property type="entry name" value="ATP-synt_ab_N"/>
    <property type="match status" value="1"/>
</dbReference>
<evidence type="ECO:0000256" key="2">
    <source>
        <dbReference type="ARBA" id="ARBA00022448"/>
    </source>
</evidence>
<feature type="domain" description="AAA+ ATPase" evidence="14">
    <location>
        <begin position="157"/>
        <end position="338"/>
    </location>
</feature>
<evidence type="ECO:0000313" key="15">
    <source>
        <dbReference type="EMBL" id="SFN83568.1"/>
    </source>
</evidence>
<dbReference type="GO" id="GO:0046961">
    <property type="term" value="F:proton-transporting ATPase activity, rotational mechanism"/>
    <property type="evidence" value="ECO:0007669"/>
    <property type="project" value="InterPro"/>
</dbReference>
<accession>A0A1I5C9B7</accession>
<evidence type="ECO:0000256" key="1">
    <source>
        <dbReference type="ARBA" id="ARBA00004496"/>
    </source>
</evidence>
<dbReference type="GO" id="GO:0030257">
    <property type="term" value="C:type III protein secretion system complex"/>
    <property type="evidence" value="ECO:0007669"/>
    <property type="project" value="InterPro"/>
</dbReference>
<dbReference type="CDD" id="cd18114">
    <property type="entry name" value="ATP-synt_flagellum-secretory_path_III_C"/>
    <property type="match status" value="1"/>
</dbReference>
<dbReference type="InterPro" id="IPR000194">
    <property type="entry name" value="ATPase_F1/V1/A1_a/bsu_nucl-bd"/>
</dbReference>
<dbReference type="GO" id="GO:0044780">
    <property type="term" value="P:bacterial-type flagellum assembly"/>
    <property type="evidence" value="ECO:0007669"/>
    <property type="project" value="InterPro"/>
</dbReference>
<dbReference type="PROSITE" id="PS00152">
    <property type="entry name" value="ATPASE_ALPHA_BETA"/>
    <property type="match status" value="1"/>
</dbReference>
<dbReference type="eggNOG" id="COG1157">
    <property type="taxonomic scope" value="Bacteria"/>
</dbReference>
<dbReference type="InterPro" id="IPR020003">
    <property type="entry name" value="ATPase_a/bsu_AS"/>
</dbReference>
<keyword evidence="7" id="KW-1278">Translocase</keyword>
<dbReference type="InterPro" id="IPR013380">
    <property type="entry name" value="ATPase_T3SS_SctN"/>
</dbReference>
<dbReference type="AlphaFoldDB" id="A0A1I5C9B7"/>
<dbReference type="GO" id="GO:0071973">
    <property type="term" value="P:bacterial-type flagellum-dependent cell motility"/>
    <property type="evidence" value="ECO:0007669"/>
    <property type="project" value="InterPro"/>
</dbReference>
<gene>
    <name evidence="15" type="ORF">SAMN04488695_10633</name>
</gene>
<proteinExistence type="inferred from homology"/>
<dbReference type="GO" id="GO:0046933">
    <property type="term" value="F:proton-transporting ATP synthase activity, rotational mechanism"/>
    <property type="evidence" value="ECO:0007669"/>
    <property type="project" value="TreeGrafter"/>
</dbReference>
<evidence type="ECO:0000256" key="13">
    <source>
        <dbReference type="ARBA" id="ARBA00034006"/>
    </source>
</evidence>
<dbReference type="InterPro" id="IPR027417">
    <property type="entry name" value="P-loop_NTPase"/>
</dbReference>
<keyword evidence="4" id="KW-0547">Nucleotide-binding</keyword>
<dbReference type="Proteomes" id="UP000181899">
    <property type="component" value="Unassembled WGS sequence"/>
</dbReference>
<keyword evidence="9" id="KW-0406">Ion transport</keyword>
<evidence type="ECO:0000256" key="5">
    <source>
        <dbReference type="ARBA" id="ARBA00022840"/>
    </source>
</evidence>
<keyword evidence="6" id="KW-0653">Protein transport</keyword>
<dbReference type="Gene3D" id="3.40.50.12240">
    <property type="match status" value="1"/>
</dbReference>
<comment type="subcellular location">
    <subcellularLocation>
        <location evidence="1">Cytoplasm</location>
    </subcellularLocation>
</comment>
<name>A0A1I5C9B7_9CLOT</name>
<evidence type="ECO:0000256" key="3">
    <source>
        <dbReference type="ARBA" id="ARBA00022490"/>
    </source>
</evidence>
<dbReference type="Pfam" id="PF18269">
    <property type="entry name" value="T3SS_ATPase_C"/>
    <property type="match status" value="1"/>
</dbReference>
<evidence type="ECO:0000256" key="10">
    <source>
        <dbReference type="ARBA" id="ARBA00024342"/>
    </source>
</evidence>
<evidence type="ECO:0000256" key="6">
    <source>
        <dbReference type="ARBA" id="ARBA00022927"/>
    </source>
</evidence>
<dbReference type="STRING" id="398199.SAMN05421804_101725"/>
<dbReference type="GO" id="GO:0005524">
    <property type="term" value="F:ATP binding"/>
    <property type="evidence" value="ECO:0007669"/>
    <property type="project" value="UniProtKB-KW"/>
</dbReference>
<evidence type="ECO:0000256" key="12">
    <source>
        <dbReference type="ARBA" id="ARBA00024442"/>
    </source>
</evidence>
<dbReference type="GO" id="GO:0008564">
    <property type="term" value="F:protein-exporting ATPase activity"/>
    <property type="evidence" value="ECO:0007669"/>
    <property type="project" value="UniProtKB-EC"/>
</dbReference>
<dbReference type="OrthoDB" id="9802718at2"/>
<dbReference type="CDD" id="cd01136">
    <property type="entry name" value="ATPase_flagellum-secretory_path_III"/>
    <property type="match status" value="1"/>
</dbReference>
<dbReference type="InterPro" id="IPR005714">
    <property type="entry name" value="ATPase_T3SS_FliI/YscN"/>
</dbReference>
<dbReference type="SUPFAM" id="SSF52540">
    <property type="entry name" value="P-loop containing nucleoside triphosphate hydrolases"/>
    <property type="match status" value="1"/>
</dbReference>
<protein>
    <recommendedName>
        <fullName evidence="12">Type 3 secretion system ATPase</fullName>
        <ecNumber evidence="11">7.4.2.8</ecNumber>
    </recommendedName>
</protein>
<dbReference type="NCBIfam" id="TIGR03497">
    <property type="entry name" value="FliI_clade2"/>
    <property type="match status" value="1"/>
</dbReference>
<dbReference type="NCBIfam" id="TIGR02546">
    <property type="entry name" value="III_secr_ATP"/>
    <property type="match status" value="1"/>
</dbReference>
<evidence type="ECO:0000256" key="4">
    <source>
        <dbReference type="ARBA" id="ARBA00022741"/>
    </source>
</evidence>
<evidence type="ECO:0000256" key="9">
    <source>
        <dbReference type="ARBA" id="ARBA00023065"/>
    </source>
</evidence>
<dbReference type="InterPro" id="IPR004100">
    <property type="entry name" value="ATPase_F1/V1/A1_a/bsu_N"/>
</dbReference>
<dbReference type="PANTHER" id="PTHR15184:SF9">
    <property type="entry name" value="SPI-1 TYPE 3 SECRETION SYSTEM ATPASE"/>
    <property type="match status" value="1"/>
</dbReference>
<evidence type="ECO:0000256" key="8">
    <source>
        <dbReference type="ARBA" id="ARBA00023026"/>
    </source>
</evidence>
<dbReference type="GO" id="GO:0016887">
    <property type="term" value="F:ATP hydrolysis activity"/>
    <property type="evidence" value="ECO:0007669"/>
    <property type="project" value="InterPro"/>
</dbReference>
<keyword evidence="16" id="KW-1185">Reference proteome</keyword>
<keyword evidence="2" id="KW-0813">Transport</keyword>
<evidence type="ECO:0000256" key="11">
    <source>
        <dbReference type="ARBA" id="ARBA00024382"/>
    </source>
</evidence>
<dbReference type="EMBL" id="FOVK01000006">
    <property type="protein sequence ID" value="SFN83568.1"/>
    <property type="molecule type" value="Genomic_DNA"/>
</dbReference>
<dbReference type="Pfam" id="PF00006">
    <property type="entry name" value="ATP-synt_ab"/>
    <property type="match status" value="1"/>
</dbReference>
<dbReference type="NCBIfam" id="TIGR01026">
    <property type="entry name" value="fliI_yscN"/>
    <property type="match status" value="1"/>
</dbReference>
<evidence type="ECO:0000313" key="16">
    <source>
        <dbReference type="Proteomes" id="UP000181899"/>
    </source>
</evidence>
<dbReference type="InterPro" id="IPR050053">
    <property type="entry name" value="ATPase_alpha/beta_chains"/>
</dbReference>
<dbReference type="FunFam" id="3.40.50.12240:FF:000002">
    <property type="entry name" value="Flagellum-specific ATP synthase FliI"/>
    <property type="match status" value="1"/>
</dbReference>
<sequence>MTEVRFDRLEEILDESTLSLKMGKVKKVIGLIIHAVGLKVFVGEVCEILLDDHNKIFAEVVGFEDDGVLLMPLGDVQGIGPGCLVLPTGSALKVRVGDELLGTTVDGLGNPMDEIKRKLTGFGDINNMPPNPFQRRKIEEVMSTGVKAIDGILTCGEGQRIGIFAGSGVGKSTLLGMIARYSDADVNVIGLIGERGREVLEFIERDLGPEGYKKSVVICATSDQPPLVRLKGAYVATAIAEYFRDQGKKVMFMMDSVTRFAMAQREIGLAIGEPPTTRGYTPSVFATLPKLLERSGMSKDGSITAFYTVLVEGDDMNEPIADAVRGILDGHIVLTRKLAGKNHFPSIDVQQSVSRVMKEIVSKEHYDFAGKLKENMSRYQESEDLINVGAYAKGRNPDLDKAVELKPLIDRFLKQDVEDARSFEETVEELHKIFGRR</sequence>
<dbReference type="SMART" id="SM00382">
    <property type="entry name" value="AAA"/>
    <property type="match status" value="1"/>
</dbReference>
<dbReference type="EC" id="7.4.2.8" evidence="11"/>
<dbReference type="GO" id="GO:0030254">
    <property type="term" value="P:protein secretion by the type III secretion system"/>
    <property type="evidence" value="ECO:0007669"/>
    <property type="project" value="InterPro"/>
</dbReference>
<keyword evidence="8" id="KW-0843">Virulence</keyword>
<keyword evidence="3" id="KW-0963">Cytoplasm</keyword>
<dbReference type="GO" id="GO:0005737">
    <property type="term" value="C:cytoplasm"/>
    <property type="evidence" value="ECO:0007669"/>
    <property type="project" value="UniProtKB-SubCell"/>
</dbReference>
<evidence type="ECO:0000256" key="7">
    <source>
        <dbReference type="ARBA" id="ARBA00022967"/>
    </source>
</evidence>